<protein>
    <submittedName>
        <fullName evidence="3">Uncharacterized protein YybS (DUF2232 family)</fullName>
    </submittedName>
</protein>
<keyword evidence="5" id="KW-1185">Reference proteome</keyword>
<evidence type="ECO:0000313" key="4">
    <source>
        <dbReference type="Proteomes" id="UP001155901"/>
    </source>
</evidence>
<comment type="caution">
    <text evidence="2">The sequence shown here is derived from an EMBL/GenBank/DDBJ whole genome shotgun (WGS) entry which is preliminary data.</text>
</comment>
<dbReference type="Proteomes" id="UP001162889">
    <property type="component" value="Unassembled WGS sequence"/>
</dbReference>
<dbReference type="RefSeq" id="WP_217946633.1">
    <property type="nucleotide sequence ID" value="NZ_JAHTGR010000058.1"/>
</dbReference>
<evidence type="ECO:0000313" key="2">
    <source>
        <dbReference type="EMBL" id="MBV6325706.1"/>
    </source>
</evidence>
<gene>
    <name evidence="2" type="ORF">KVP70_32865</name>
    <name evidence="3" type="ORF">L1274_006599</name>
</gene>
<proteinExistence type="predicted"/>
<dbReference type="EMBL" id="JAHTGR010000058">
    <property type="protein sequence ID" value="MBV6325706.1"/>
    <property type="molecule type" value="Genomic_DNA"/>
</dbReference>
<reference evidence="3" key="2">
    <citation type="submission" date="2022-03" db="EMBL/GenBank/DDBJ databases">
        <title>Genome Encyclopedia of Bacteria and Archaea VI: Functional Genomics of Type Strains.</title>
        <authorList>
            <person name="Whitman W."/>
        </authorList>
    </citation>
    <scope>NUCLEOTIDE SEQUENCE</scope>
    <source>
        <strain evidence="3">HSC-15S17</strain>
    </source>
</reference>
<accession>A0AA41L222</accession>
<dbReference type="AlphaFoldDB" id="A0AA41L222"/>
<name>A0AA41L222_9BURK</name>
<dbReference type="EMBL" id="JALJZU010000040">
    <property type="protein sequence ID" value="MCP2012828.1"/>
    <property type="molecule type" value="Genomic_DNA"/>
</dbReference>
<evidence type="ECO:0000313" key="5">
    <source>
        <dbReference type="Proteomes" id="UP001162889"/>
    </source>
</evidence>
<feature type="transmembrane region" description="Helical" evidence="1">
    <location>
        <begin position="75"/>
        <end position="92"/>
    </location>
</feature>
<organism evidence="2 4">
    <name type="scientific">Duganella violaceipulchra</name>
    <dbReference type="NCBI Taxonomy" id="2849652"/>
    <lineage>
        <taxon>Bacteria</taxon>
        <taxon>Pseudomonadati</taxon>
        <taxon>Pseudomonadota</taxon>
        <taxon>Betaproteobacteria</taxon>
        <taxon>Burkholderiales</taxon>
        <taxon>Oxalobacteraceae</taxon>
        <taxon>Telluria group</taxon>
        <taxon>Duganella</taxon>
    </lineage>
</organism>
<keyword evidence="1" id="KW-0472">Membrane</keyword>
<sequence length="144" mass="15377">MNLNLANILIAALWADLVLGISFVAQPAKFSTPGLPRPIALAAGRQMFRAMHVAESVIAVCAVVVLMLSKHTQPWPIFFAVTILATQIAVLMPPLSKRVDARLSGVELPKSAWHAIFGVTEVAKFALLLAAVILPSMHGMAAFP</sequence>
<keyword evidence="1" id="KW-0812">Transmembrane</keyword>
<dbReference type="Proteomes" id="UP001155901">
    <property type="component" value="Unassembled WGS sequence"/>
</dbReference>
<feature type="transmembrane region" description="Helical" evidence="1">
    <location>
        <begin position="112"/>
        <end position="134"/>
    </location>
</feature>
<keyword evidence="1" id="KW-1133">Transmembrane helix</keyword>
<evidence type="ECO:0000313" key="3">
    <source>
        <dbReference type="EMBL" id="MCP2012828.1"/>
    </source>
</evidence>
<evidence type="ECO:0000256" key="1">
    <source>
        <dbReference type="SAM" id="Phobius"/>
    </source>
</evidence>
<reference evidence="2" key="1">
    <citation type="submission" date="2021-07" db="EMBL/GenBank/DDBJ databases">
        <title>Characterization of violacein-producing bacteria and related species.</title>
        <authorList>
            <person name="Wilson H.S."/>
            <person name="De Leon M.E."/>
        </authorList>
    </citation>
    <scope>NUCLEOTIDE SEQUENCE</scope>
    <source>
        <strain evidence="2">HSC-15S17</strain>
    </source>
</reference>
<feature type="transmembrane region" description="Helical" evidence="1">
    <location>
        <begin position="51"/>
        <end position="68"/>
    </location>
</feature>